<evidence type="ECO:0000256" key="1">
    <source>
        <dbReference type="SAM" id="Coils"/>
    </source>
</evidence>
<dbReference type="EMBL" id="CP094348">
    <property type="protein sequence ID" value="UOB21325.1"/>
    <property type="molecule type" value="Genomic_DNA"/>
</dbReference>
<sequence length="191" mass="22006">MKYSPEEIKLKQFNVVHKGLNENEVRSYLEELSNELETLRREKKMLEQLIADKDENINRFKSVENTISESILVAQRAGDEIKAAAGMQADVIIKDAKSHADVIVNDAMQKAREIAYQTEDMKRQSKIFRSRFQLLVQAQLDLLKNEDWDYLLNYDLDTRPLEAEQVQHNETVNYNGNQGGGSLTENESSKN</sequence>
<feature type="coiled-coil region" evidence="1">
    <location>
        <begin position="22"/>
        <end position="56"/>
    </location>
</feature>
<dbReference type="PANTHER" id="PTHR35794:SF2">
    <property type="entry name" value="CELL DIVISION PROTEIN DIVIVA"/>
    <property type="match status" value="1"/>
</dbReference>
<reference evidence="3" key="1">
    <citation type="submission" date="2022-03" db="EMBL/GenBank/DDBJ databases">
        <authorList>
            <person name="Vrbovska V."/>
            <person name="Kovarovic V."/>
            <person name="Botka T."/>
            <person name="Pantucek R."/>
        </authorList>
    </citation>
    <scope>NUCLEOTIDE SEQUENCE</scope>
    <source>
        <strain evidence="3">CCM 2609</strain>
    </source>
</reference>
<feature type="region of interest" description="Disordered" evidence="2">
    <location>
        <begin position="172"/>
        <end position="191"/>
    </location>
</feature>
<dbReference type="Pfam" id="PF05103">
    <property type="entry name" value="DivIVA"/>
    <property type="match status" value="1"/>
</dbReference>
<dbReference type="Proteomes" id="UP000830343">
    <property type="component" value="Chromosome"/>
</dbReference>
<dbReference type="PANTHER" id="PTHR35794">
    <property type="entry name" value="CELL DIVISION PROTEIN DIVIVA"/>
    <property type="match status" value="1"/>
</dbReference>
<gene>
    <name evidence="3" type="ORF">MRZ06_04375</name>
</gene>
<proteinExistence type="predicted"/>
<dbReference type="InterPro" id="IPR007793">
    <property type="entry name" value="DivIVA_fam"/>
</dbReference>
<evidence type="ECO:0000256" key="2">
    <source>
        <dbReference type="SAM" id="MobiDB-lite"/>
    </source>
</evidence>
<keyword evidence="1" id="KW-0175">Coiled coil</keyword>
<evidence type="ECO:0000313" key="4">
    <source>
        <dbReference type="Proteomes" id="UP000830343"/>
    </source>
</evidence>
<keyword evidence="4" id="KW-1185">Reference proteome</keyword>
<name>A0ABY3ZWP9_9STAP</name>
<dbReference type="Gene3D" id="6.10.250.660">
    <property type="match status" value="1"/>
</dbReference>
<dbReference type="RefSeq" id="WP_243366863.1">
    <property type="nucleotide sequence ID" value="NZ_CP094348.1"/>
</dbReference>
<accession>A0ABY3ZWP9</accession>
<reference evidence="3" key="2">
    <citation type="submission" date="2022-04" db="EMBL/GenBank/DDBJ databases">
        <title>Antimicrobial genetic elements in methicillin-resistant Macrococcus armenti.</title>
        <authorList>
            <person name="Keller J.E."/>
            <person name="Schwendener S."/>
            <person name="Pantucek R."/>
            <person name="Perreten V."/>
        </authorList>
    </citation>
    <scope>NUCLEOTIDE SEQUENCE</scope>
    <source>
        <strain evidence="3">CCM 2609</strain>
    </source>
</reference>
<protein>
    <submittedName>
        <fullName evidence="3">DivIVA domain-containing protein</fullName>
    </submittedName>
</protein>
<organism evidence="3 4">
    <name type="scientific">Macrococcus armenti</name>
    <dbReference type="NCBI Taxonomy" id="2875764"/>
    <lineage>
        <taxon>Bacteria</taxon>
        <taxon>Bacillati</taxon>
        <taxon>Bacillota</taxon>
        <taxon>Bacilli</taxon>
        <taxon>Bacillales</taxon>
        <taxon>Staphylococcaceae</taxon>
        <taxon>Macrococcus</taxon>
    </lineage>
</organism>
<evidence type="ECO:0000313" key="3">
    <source>
        <dbReference type="EMBL" id="UOB21325.1"/>
    </source>
</evidence>